<keyword evidence="2" id="KW-1185">Reference proteome</keyword>
<name>A0A484KP85_9ASTE</name>
<evidence type="ECO:0000313" key="1">
    <source>
        <dbReference type="EMBL" id="VFQ67140.1"/>
    </source>
</evidence>
<gene>
    <name evidence="1" type="ORF">CCAM_LOCUS8916</name>
</gene>
<evidence type="ECO:0000313" key="2">
    <source>
        <dbReference type="Proteomes" id="UP000595140"/>
    </source>
</evidence>
<dbReference type="EMBL" id="OOIL02000571">
    <property type="protein sequence ID" value="VFQ67140.1"/>
    <property type="molecule type" value="Genomic_DNA"/>
</dbReference>
<reference evidence="1 2" key="1">
    <citation type="submission" date="2018-04" db="EMBL/GenBank/DDBJ databases">
        <authorList>
            <person name="Vogel A."/>
        </authorList>
    </citation>
    <scope>NUCLEOTIDE SEQUENCE [LARGE SCALE GENOMIC DNA]</scope>
</reference>
<dbReference type="OrthoDB" id="413361at2759"/>
<organism evidence="1 2">
    <name type="scientific">Cuscuta campestris</name>
    <dbReference type="NCBI Taxonomy" id="132261"/>
    <lineage>
        <taxon>Eukaryota</taxon>
        <taxon>Viridiplantae</taxon>
        <taxon>Streptophyta</taxon>
        <taxon>Embryophyta</taxon>
        <taxon>Tracheophyta</taxon>
        <taxon>Spermatophyta</taxon>
        <taxon>Magnoliopsida</taxon>
        <taxon>eudicotyledons</taxon>
        <taxon>Gunneridae</taxon>
        <taxon>Pentapetalae</taxon>
        <taxon>asterids</taxon>
        <taxon>lamiids</taxon>
        <taxon>Solanales</taxon>
        <taxon>Convolvulaceae</taxon>
        <taxon>Cuscuteae</taxon>
        <taxon>Cuscuta</taxon>
        <taxon>Cuscuta subgen. Grammica</taxon>
        <taxon>Cuscuta sect. Cleistogrammica</taxon>
    </lineage>
</organism>
<accession>A0A484KP85</accession>
<dbReference type="AlphaFoldDB" id="A0A484KP85"/>
<sequence length="250" mass="26591">MPYELWRGTKPNLSYLRIWGCDVYVRRLMMSGKLDSISDRCKFVGYPKESQGGKREIGDEAVRFKICFGQKIPALDRVCIGWRLGGVRAIRIGPLPRAALSSTTSTPRAVASPAAASIAVGLSEGAALTIAAAVLEPAAMEAAAATSAVLGAAAAAARGLPTAAVTTGPFGNESRATCFGHGRADGGQDPSLEESVKLEPLIIVFRGRDDGAIDVALEIESANQEEKKTTPLFVVRLREAEKNRNMEFDI</sequence>
<dbReference type="Proteomes" id="UP000595140">
    <property type="component" value="Unassembled WGS sequence"/>
</dbReference>
<proteinExistence type="predicted"/>
<protein>
    <submittedName>
        <fullName evidence="1">Uncharacterized protein</fullName>
    </submittedName>
</protein>